<dbReference type="EMBL" id="MNVN01000009">
    <property type="protein sequence ID" value="OIO31037.1"/>
    <property type="molecule type" value="Genomic_DNA"/>
</dbReference>
<gene>
    <name evidence="1" type="ORF">AUJ77_00865</name>
</gene>
<name>A0A1J4V8C1_9BACT</name>
<accession>A0A1J4V8C1</accession>
<sequence>MKDFKWSSFRKGLDIGLPYTSIKNRKLPRAIKRITNSWGQLTVIEKQGVPAQNGPIVLKGVFKKHRGPSGLIGTFQGDAILPHVSRIEFTILAEGAGYGAKVSIAKHAGSQANIARILHFFKELRVAQD</sequence>
<reference evidence="1 2" key="1">
    <citation type="journal article" date="2016" name="Environ. Microbiol.">
        <title>Genomic resolution of a cold subsurface aquifer community provides metabolic insights for novel microbes adapted to high CO concentrations.</title>
        <authorList>
            <person name="Probst A.J."/>
            <person name="Castelle C.J."/>
            <person name="Singh A."/>
            <person name="Brown C.T."/>
            <person name="Anantharaman K."/>
            <person name="Sharon I."/>
            <person name="Hug L.A."/>
            <person name="Burstein D."/>
            <person name="Emerson J.B."/>
            <person name="Thomas B.C."/>
            <person name="Banfield J.F."/>
        </authorList>
    </citation>
    <scope>NUCLEOTIDE SEQUENCE [LARGE SCALE GENOMIC DNA]</scope>
    <source>
        <strain evidence="1">CG1_02_43_90</strain>
    </source>
</reference>
<evidence type="ECO:0000313" key="2">
    <source>
        <dbReference type="Proteomes" id="UP000181992"/>
    </source>
</evidence>
<evidence type="ECO:0000313" key="1">
    <source>
        <dbReference type="EMBL" id="OIO31037.1"/>
    </source>
</evidence>
<dbReference type="Proteomes" id="UP000181992">
    <property type="component" value="Unassembled WGS sequence"/>
</dbReference>
<proteinExistence type="predicted"/>
<dbReference type="STRING" id="1805281.AUJ77_00865"/>
<comment type="caution">
    <text evidence="1">The sequence shown here is derived from an EMBL/GenBank/DDBJ whole genome shotgun (WGS) entry which is preliminary data.</text>
</comment>
<organism evidence="1 2">
    <name type="scientific">Candidatus Nomurabacteria bacterium CG1_02_43_90</name>
    <dbReference type="NCBI Taxonomy" id="1805281"/>
    <lineage>
        <taxon>Bacteria</taxon>
        <taxon>Candidatus Nomuraibacteriota</taxon>
    </lineage>
</organism>
<dbReference type="AlphaFoldDB" id="A0A1J4V8C1"/>
<protein>
    <submittedName>
        <fullName evidence="1">Uncharacterized protein</fullName>
    </submittedName>
</protein>